<dbReference type="EMBL" id="MCGN01000002">
    <property type="protein sequence ID" value="ORZ00730.1"/>
    <property type="molecule type" value="Genomic_DNA"/>
</dbReference>
<reference evidence="1 2" key="1">
    <citation type="submission" date="2016-07" db="EMBL/GenBank/DDBJ databases">
        <title>Pervasive Adenine N6-methylation of Active Genes in Fungi.</title>
        <authorList>
            <consortium name="DOE Joint Genome Institute"/>
            <person name="Mondo S.J."/>
            <person name="Dannebaum R.O."/>
            <person name="Kuo R.C."/>
            <person name="Labutti K."/>
            <person name="Haridas S."/>
            <person name="Kuo A."/>
            <person name="Salamov A."/>
            <person name="Ahrendt S.R."/>
            <person name="Lipzen A."/>
            <person name="Sullivan W."/>
            <person name="Andreopoulos W.B."/>
            <person name="Clum A."/>
            <person name="Lindquist E."/>
            <person name="Daum C."/>
            <person name="Ramamoorthy G.K."/>
            <person name="Gryganskyi A."/>
            <person name="Culley D."/>
            <person name="Magnuson J.K."/>
            <person name="James T.Y."/>
            <person name="O'Malley M.A."/>
            <person name="Stajich J.E."/>
            <person name="Spatafora J.W."/>
            <person name="Visel A."/>
            <person name="Grigoriev I.V."/>
        </authorList>
    </citation>
    <scope>NUCLEOTIDE SEQUENCE [LARGE SCALE GENOMIC DNA]</scope>
    <source>
        <strain evidence="1 2">NRRL 2496</strain>
    </source>
</reference>
<evidence type="ECO:0000313" key="2">
    <source>
        <dbReference type="Proteomes" id="UP000242180"/>
    </source>
</evidence>
<evidence type="ECO:0000313" key="1">
    <source>
        <dbReference type="EMBL" id="ORZ00730.1"/>
    </source>
</evidence>
<dbReference type="AlphaFoldDB" id="A0A1X2HMX7"/>
<dbReference type="OMA" id="NDSYLIW"/>
<proteinExistence type="predicted"/>
<name>A0A1X2HMX7_SYNRA</name>
<comment type="caution">
    <text evidence="1">The sequence shown here is derived from an EMBL/GenBank/DDBJ whole genome shotgun (WGS) entry which is preliminary data.</text>
</comment>
<evidence type="ECO:0008006" key="3">
    <source>
        <dbReference type="Google" id="ProtNLM"/>
    </source>
</evidence>
<dbReference type="STRING" id="13706.A0A1X2HMX7"/>
<keyword evidence="2" id="KW-1185">Reference proteome</keyword>
<organism evidence="1 2">
    <name type="scientific">Syncephalastrum racemosum</name>
    <name type="common">Filamentous fungus</name>
    <dbReference type="NCBI Taxonomy" id="13706"/>
    <lineage>
        <taxon>Eukaryota</taxon>
        <taxon>Fungi</taxon>
        <taxon>Fungi incertae sedis</taxon>
        <taxon>Mucoromycota</taxon>
        <taxon>Mucoromycotina</taxon>
        <taxon>Mucoromycetes</taxon>
        <taxon>Mucorales</taxon>
        <taxon>Syncephalastraceae</taxon>
        <taxon>Syncephalastrum</taxon>
    </lineage>
</organism>
<accession>A0A1X2HMX7</accession>
<dbReference type="OrthoDB" id="10260285at2759"/>
<gene>
    <name evidence="1" type="ORF">BCR43DRAFT_485712</name>
</gene>
<dbReference type="Proteomes" id="UP000242180">
    <property type="component" value="Unassembled WGS sequence"/>
</dbReference>
<dbReference type="InParanoid" id="A0A1X2HMX7"/>
<protein>
    <recommendedName>
        <fullName evidence="3">RNA polymerase II-associated</fullName>
    </recommendedName>
</protein>
<sequence>MSRRHRGDFICPYGMRDTMPAYPLGPKMSDEPGKVTAKYYVDTIPTSAQHIEHPFKIDMGYKLPMENVVIDNANAIADNATEVMNLSKGEQDANYDPFLVRPRDAKEENKQRLMQATWLRRSQNFSSAIFTPKKQKVVKVSQREQERATRDSQTDAYLERDHRIAFMEKMFDGSYHSEMTHPRTGKRVKRMYDVIQDDIVPDTTYTLCTFTDNPADRVRLNKRKHLSPELQGRQAATLDGTDRGILRPFSNPHDPNDSYLIWFLPNEQGTERLLNHKQDPTDTSIFDGTVDYYNVREFVYEDANTSRQKSALITMHGDKAYLKPIPSRMRCRQRRKASKARQFLENYEKPEVLEVQYTQ</sequence>